<name>A0ACC0H4X8_9ERIC</name>
<proteinExistence type="predicted"/>
<comment type="caution">
    <text evidence="1">The sequence shown here is derived from an EMBL/GenBank/DDBJ whole genome shotgun (WGS) entry which is preliminary data.</text>
</comment>
<keyword evidence="2" id="KW-1185">Reference proteome</keyword>
<dbReference type="Proteomes" id="UP001060215">
    <property type="component" value="Chromosome 7"/>
</dbReference>
<protein>
    <submittedName>
        <fullName evidence="1">Uncharacterized protein</fullName>
    </submittedName>
</protein>
<organism evidence="1 2">
    <name type="scientific">Camellia lanceoleosa</name>
    <dbReference type="NCBI Taxonomy" id="1840588"/>
    <lineage>
        <taxon>Eukaryota</taxon>
        <taxon>Viridiplantae</taxon>
        <taxon>Streptophyta</taxon>
        <taxon>Embryophyta</taxon>
        <taxon>Tracheophyta</taxon>
        <taxon>Spermatophyta</taxon>
        <taxon>Magnoliopsida</taxon>
        <taxon>eudicotyledons</taxon>
        <taxon>Gunneridae</taxon>
        <taxon>Pentapetalae</taxon>
        <taxon>asterids</taxon>
        <taxon>Ericales</taxon>
        <taxon>Theaceae</taxon>
        <taxon>Camellia</taxon>
    </lineage>
</organism>
<gene>
    <name evidence="1" type="ORF">LOK49_LG07G00575</name>
</gene>
<sequence length="130" mass="14658">MDQNLGEEMTWVRQLSLKGFQTPLAGVSASAAKNKGMDNYKQGKYADATKWLSWAVILLEKTGDGATSMKVLFSRASCYKEVGEYKKAVVDCTKTFLWLTGRVKEKRRWFEGIHQAVEAKEGVKIEAQFL</sequence>
<evidence type="ECO:0000313" key="2">
    <source>
        <dbReference type="Proteomes" id="UP001060215"/>
    </source>
</evidence>
<dbReference type="EMBL" id="CM045764">
    <property type="protein sequence ID" value="KAI8007221.1"/>
    <property type="molecule type" value="Genomic_DNA"/>
</dbReference>
<reference evidence="1 2" key="1">
    <citation type="journal article" date="2022" name="Plant J.">
        <title>Chromosome-level genome of Camellia lanceoleosa provides a valuable resource for understanding genome evolution and self-incompatibility.</title>
        <authorList>
            <person name="Gong W."/>
            <person name="Xiao S."/>
            <person name="Wang L."/>
            <person name="Liao Z."/>
            <person name="Chang Y."/>
            <person name="Mo W."/>
            <person name="Hu G."/>
            <person name="Li W."/>
            <person name="Zhao G."/>
            <person name="Zhu H."/>
            <person name="Hu X."/>
            <person name="Ji K."/>
            <person name="Xiang X."/>
            <person name="Song Q."/>
            <person name="Yuan D."/>
            <person name="Jin S."/>
            <person name="Zhang L."/>
        </authorList>
    </citation>
    <scope>NUCLEOTIDE SEQUENCE [LARGE SCALE GENOMIC DNA]</scope>
    <source>
        <strain evidence="1">SQ_2022a</strain>
    </source>
</reference>
<evidence type="ECO:0000313" key="1">
    <source>
        <dbReference type="EMBL" id="KAI8007221.1"/>
    </source>
</evidence>
<accession>A0ACC0H4X8</accession>